<comment type="function">
    <text evidence="12">Histone methyltransferase.</text>
</comment>
<dbReference type="GO" id="GO:0032259">
    <property type="term" value="P:methylation"/>
    <property type="evidence" value="ECO:0007669"/>
    <property type="project" value="UniProtKB-KW"/>
</dbReference>
<feature type="domain" description="SET" evidence="15">
    <location>
        <begin position="925"/>
        <end position="1042"/>
    </location>
</feature>
<dbReference type="InterPro" id="IPR001965">
    <property type="entry name" value="Znf_PHD"/>
</dbReference>
<dbReference type="SMART" id="SM00249">
    <property type="entry name" value="PHD"/>
    <property type="match status" value="3"/>
</dbReference>
<keyword evidence="8" id="KW-0862">Zinc</keyword>
<dbReference type="InterPro" id="IPR003616">
    <property type="entry name" value="Post-SET_dom"/>
</dbReference>
<dbReference type="PROSITE" id="PS51805">
    <property type="entry name" value="EPHD"/>
    <property type="match status" value="1"/>
</dbReference>
<evidence type="ECO:0000259" key="17">
    <source>
        <dbReference type="PROSITE" id="PS50868"/>
    </source>
</evidence>
<feature type="domain" description="PHD-type" evidence="14">
    <location>
        <begin position="437"/>
        <end position="493"/>
    </location>
</feature>
<dbReference type="PROSITE" id="PS51566">
    <property type="entry name" value="SAM_MT43_TRX_MLL"/>
    <property type="match status" value="1"/>
</dbReference>
<evidence type="ECO:0000259" key="18">
    <source>
        <dbReference type="PROSITE" id="PS51805"/>
    </source>
</evidence>
<gene>
    <name evidence="19" type="ORF">CARUB_v10028608mg</name>
</gene>
<dbReference type="InterPro" id="IPR046341">
    <property type="entry name" value="SET_dom_sf"/>
</dbReference>
<dbReference type="eggNOG" id="KOG1080">
    <property type="taxonomic scope" value="Eukaryota"/>
</dbReference>
<comment type="catalytic activity">
    <reaction evidence="11">
        <text>L-lysyl-[histone] + S-adenosyl-L-methionine = N(6)-methyl-L-lysyl-[histone] + S-adenosyl-L-homocysteine + H(+)</text>
        <dbReference type="Rhea" id="RHEA:10024"/>
        <dbReference type="Rhea" id="RHEA-COMP:9845"/>
        <dbReference type="Rhea" id="RHEA-COMP:9846"/>
        <dbReference type="ChEBI" id="CHEBI:15378"/>
        <dbReference type="ChEBI" id="CHEBI:29969"/>
        <dbReference type="ChEBI" id="CHEBI:57856"/>
        <dbReference type="ChEBI" id="CHEBI:59789"/>
        <dbReference type="ChEBI" id="CHEBI:61929"/>
    </reaction>
</comment>
<dbReference type="CDD" id="cd10518">
    <property type="entry name" value="SET_SETD1-like"/>
    <property type="match status" value="1"/>
</dbReference>
<dbReference type="PROSITE" id="PS50280">
    <property type="entry name" value="SET"/>
    <property type="match status" value="1"/>
</dbReference>
<dbReference type="PROSITE" id="PS50812">
    <property type="entry name" value="PWWP"/>
    <property type="match status" value="1"/>
</dbReference>
<dbReference type="SUPFAM" id="SSF63748">
    <property type="entry name" value="Tudor/PWWP/MBT"/>
    <property type="match status" value="1"/>
</dbReference>
<dbReference type="GO" id="GO:0031011">
    <property type="term" value="C:Ino80 complex"/>
    <property type="evidence" value="ECO:0007669"/>
    <property type="project" value="UniProtKB-ARBA"/>
</dbReference>
<evidence type="ECO:0000256" key="13">
    <source>
        <dbReference type="PROSITE-ProRule" id="PRU00146"/>
    </source>
</evidence>
<evidence type="ECO:0000259" key="15">
    <source>
        <dbReference type="PROSITE" id="PS50280"/>
    </source>
</evidence>
<dbReference type="PROSITE" id="PS01359">
    <property type="entry name" value="ZF_PHD_1"/>
    <property type="match status" value="1"/>
</dbReference>
<dbReference type="GO" id="GO:0008168">
    <property type="term" value="F:methyltransferase activity"/>
    <property type="evidence" value="ECO:0007669"/>
    <property type="project" value="UniProtKB-KW"/>
</dbReference>
<dbReference type="PROSITE" id="PS50868">
    <property type="entry name" value="POST_SET"/>
    <property type="match status" value="1"/>
</dbReference>
<keyword evidence="10" id="KW-0539">Nucleus</keyword>
<dbReference type="FunFam" id="3.30.40.10:FF:000464">
    <property type="entry name" value="Histone-lysine N-methyltransferase"/>
    <property type="match status" value="1"/>
</dbReference>
<evidence type="ECO:0000256" key="4">
    <source>
        <dbReference type="ARBA" id="ARBA00022691"/>
    </source>
</evidence>
<feature type="domain" description="Post-SET" evidence="17">
    <location>
        <begin position="1051"/>
        <end position="1067"/>
    </location>
</feature>
<dbReference type="Pfam" id="PF00628">
    <property type="entry name" value="PHD"/>
    <property type="match status" value="1"/>
</dbReference>
<evidence type="ECO:0000313" key="20">
    <source>
        <dbReference type="Proteomes" id="UP000029121"/>
    </source>
</evidence>
<feature type="domain" description="PWWP" evidence="16">
    <location>
        <begin position="251"/>
        <end position="320"/>
    </location>
</feature>
<dbReference type="CDD" id="cd15517">
    <property type="entry name" value="PHD_TCF19_like"/>
    <property type="match status" value="1"/>
</dbReference>
<dbReference type="EMBL" id="KB870812">
    <property type="protein sequence ID" value="EOA15218.1"/>
    <property type="molecule type" value="Genomic_DNA"/>
</dbReference>
<dbReference type="PANTHER" id="PTHR13793:SF132">
    <property type="entry name" value="HISTONE-LYSINE N-METHYLTRANSFERASE ATX5"/>
    <property type="match status" value="1"/>
</dbReference>
<evidence type="ECO:0000259" key="14">
    <source>
        <dbReference type="PROSITE" id="PS50016"/>
    </source>
</evidence>
<organism evidence="19 20">
    <name type="scientific">Capsella rubella</name>
    <dbReference type="NCBI Taxonomy" id="81985"/>
    <lineage>
        <taxon>Eukaryota</taxon>
        <taxon>Viridiplantae</taxon>
        <taxon>Streptophyta</taxon>
        <taxon>Embryophyta</taxon>
        <taxon>Tracheophyta</taxon>
        <taxon>Spermatophyta</taxon>
        <taxon>Magnoliopsida</taxon>
        <taxon>eudicotyledons</taxon>
        <taxon>Gunneridae</taxon>
        <taxon>Pentapetalae</taxon>
        <taxon>rosids</taxon>
        <taxon>malvids</taxon>
        <taxon>Brassicales</taxon>
        <taxon>Brassicaceae</taxon>
        <taxon>Camelineae</taxon>
        <taxon>Capsella</taxon>
    </lineage>
</organism>
<dbReference type="FunFam" id="2.30.30.140:FF:000108">
    <property type="entry name" value="Histone-lysine N-methyltransferase"/>
    <property type="match status" value="1"/>
</dbReference>
<feature type="domain" description="PHD-type" evidence="18">
    <location>
        <begin position="685"/>
        <end position="800"/>
    </location>
</feature>
<dbReference type="InterPro" id="IPR019787">
    <property type="entry name" value="Znf_PHD-finger"/>
</dbReference>
<keyword evidence="9" id="KW-0156">Chromatin regulator</keyword>
<dbReference type="PROSITE" id="PS50016">
    <property type="entry name" value="ZF_PHD_2"/>
    <property type="match status" value="2"/>
</dbReference>
<dbReference type="PANTHER" id="PTHR13793">
    <property type="entry name" value="PHD FINGER PROTEINS"/>
    <property type="match status" value="1"/>
</dbReference>
<dbReference type="Gene3D" id="2.170.270.10">
    <property type="entry name" value="SET domain"/>
    <property type="match status" value="1"/>
</dbReference>
<proteinExistence type="predicted"/>
<evidence type="ECO:0000256" key="6">
    <source>
        <dbReference type="ARBA" id="ARBA00022737"/>
    </source>
</evidence>
<evidence type="ECO:0000256" key="3">
    <source>
        <dbReference type="ARBA" id="ARBA00022679"/>
    </source>
</evidence>
<keyword evidence="20" id="KW-1185">Reference proteome</keyword>
<sequence>MIIKRKLKTRMPSLKRCSSVTEEDDRARKKKKRKVNFNGGRGRDYYYPLNLLGEIGAGIVPGKLIGKNSWCKEVSCSPQAEVEVEVEEELKSKRIVSDSSHRGRERVVEVSRPPVVRTSRGRVQVLPSRFNDSVIENWRKDSKSSGEEREEEIEEAACRKEKVKASSNNHSLKIKQHEAKFTPRNYKYATALSEEETDDEEIVRYSKNSFDMKKHMMSSRTSLASLQEQRYIEDETRPKKEGVYGPEDFYSGDLVWGKSGRNEPFWPAIIIDPMTQAPELVLRSCIPDAACVMFFGHSGTENERDYAWVRRGMIFPFVDYVDRFQEQSELRGCNPGDFQKALEEALLADQGFTEKLMQDIHMAAGNPTFDDSVYKWIEEAAGSSQYLDHVSPNQARNPRACVGCKMVLSFKTAEKMKALIPGDQLLCKSCSRLTKPKQVCGICKKIWNHLDSQSWVRCDGCKVWIHSACDQISRKHFKDMGETDYYCPTCRTKFNFELSDSEKQDSKSKLGKNNAPMVLPDKVIVVCCGVEGIYFPSLHLVVCKCGSCGPERKALSEWERHTGSKAKNWRTSVKVKSSKLPLEEWMMKLAEFHANATAVKPPKRPSIKQKKQRLLSFLKEKYEPVNVKWTTERCAVCRWVEDWDYNKIIICNRCQIAVHQECYGTRNVRDFTSWVCKACETPEIKRECCLCPVKGGALKPTDVGTLWVHVTCAWFQPEVCFASEEKMEPALGILSIPSSNFVKICVICKQIHGSCTQCCKCSTYYHAMCASRAGYRMELHCLEKNGRQITKMVSYCSYHRAPNPDTVLIIQTPSGVFSAKSLVQNKKKTGSRLILANREEVEESAAEDTIPIDPFSSARCRLYKRKVNSKKRKKQEGIPHYTGGPRYHPSAAIQTLNTFRHVAEEPKTFSSFRERLHHLQRTEMDRVCFGRSGIHGWGLFARRNIQEGEMVLEYRGEQVRGIIADLREARYRKEGKDCYLFKISEEVVVDATEKGNIARLINHSCMPNCYARIMSVGDDESRIVLIAKTTVASGEELTYDYLFDPDEPDEFKVPCQCKSTNCRKFMN</sequence>
<dbReference type="AlphaFoldDB" id="R0GVL9"/>
<dbReference type="InterPro" id="IPR034732">
    <property type="entry name" value="EPHD"/>
</dbReference>
<dbReference type="InterPro" id="IPR000313">
    <property type="entry name" value="PWWP_dom"/>
</dbReference>
<evidence type="ECO:0000256" key="12">
    <source>
        <dbReference type="ARBA" id="ARBA00054897"/>
    </source>
</evidence>
<dbReference type="Pfam" id="PF00856">
    <property type="entry name" value="SET"/>
    <property type="match status" value="1"/>
</dbReference>
<dbReference type="InterPro" id="IPR050701">
    <property type="entry name" value="Histone_Mod_Regulator"/>
</dbReference>
<dbReference type="CDD" id="cd15663">
    <property type="entry name" value="ePHD_ATX3_4_5_like"/>
    <property type="match status" value="1"/>
</dbReference>
<keyword evidence="7 13" id="KW-0863">Zinc-finger</keyword>
<dbReference type="SMART" id="SM00317">
    <property type="entry name" value="SET"/>
    <property type="match status" value="1"/>
</dbReference>
<evidence type="ECO:0000256" key="8">
    <source>
        <dbReference type="ARBA" id="ARBA00022833"/>
    </source>
</evidence>
<evidence type="ECO:0000259" key="16">
    <source>
        <dbReference type="PROSITE" id="PS50812"/>
    </source>
</evidence>
<dbReference type="Pfam" id="PF13832">
    <property type="entry name" value="zf-HC5HC2H_2"/>
    <property type="match status" value="1"/>
</dbReference>
<keyword evidence="6" id="KW-0677">Repeat</keyword>
<evidence type="ECO:0000256" key="11">
    <source>
        <dbReference type="ARBA" id="ARBA00052314"/>
    </source>
</evidence>
<dbReference type="Proteomes" id="UP000029121">
    <property type="component" value="Unassembled WGS sequence"/>
</dbReference>
<dbReference type="Gene3D" id="3.30.40.10">
    <property type="entry name" value="Zinc/RING finger domain, C3HC4 (zinc finger)"/>
    <property type="match status" value="3"/>
</dbReference>
<dbReference type="CDD" id="cd15495">
    <property type="entry name" value="PHD_ATX3_4_5_like"/>
    <property type="match status" value="1"/>
</dbReference>
<dbReference type="CDD" id="cd20143">
    <property type="entry name" value="PWWP_AtATX3-like"/>
    <property type="match status" value="1"/>
</dbReference>
<keyword evidence="5" id="KW-0479">Metal-binding</keyword>
<dbReference type="SUPFAM" id="SSF82199">
    <property type="entry name" value="SET domain"/>
    <property type="match status" value="1"/>
</dbReference>
<evidence type="ECO:0000313" key="19">
    <source>
        <dbReference type="EMBL" id="EOA15218.1"/>
    </source>
</evidence>
<evidence type="ECO:0000256" key="1">
    <source>
        <dbReference type="ARBA" id="ARBA00004123"/>
    </source>
</evidence>
<evidence type="ECO:0008006" key="21">
    <source>
        <dbReference type="Google" id="ProtNLM"/>
    </source>
</evidence>
<dbReference type="Pfam" id="PF00855">
    <property type="entry name" value="PWWP"/>
    <property type="match status" value="1"/>
</dbReference>
<comment type="subcellular location">
    <subcellularLocation>
        <location evidence="1">Nucleus</location>
    </subcellularLocation>
</comment>
<evidence type="ECO:0000256" key="2">
    <source>
        <dbReference type="ARBA" id="ARBA00022603"/>
    </source>
</evidence>
<evidence type="ECO:0000256" key="10">
    <source>
        <dbReference type="ARBA" id="ARBA00023242"/>
    </source>
</evidence>
<dbReference type="SUPFAM" id="SSF57903">
    <property type="entry name" value="FYVE/PHD zinc finger"/>
    <property type="match status" value="2"/>
</dbReference>
<dbReference type="GO" id="GO:0006357">
    <property type="term" value="P:regulation of transcription by RNA polymerase II"/>
    <property type="evidence" value="ECO:0007669"/>
    <property type="project" value="TreeGrafter"/>
</dbReference>
<dbReference type="InterPro" id="IPR011011">
    <property type="entry name" value="Znf_FYVE_PHD"/>
</dbReference>
<dbReference type="GO" id="GO:0006325">
    <property type="term" value="P:chromatin organization"/>
    <property type="evidence" value="ECO:0007669"/>
    <property type="project" value="UniProtKB-KW"/>
</dbReference>
<feature type="domain" description="PHD-type" evidence="14">
    <location>
        <begin position="631"/>
        <end position="682"/>
    </location>
</feature>
<dbReference type="InterPro" id="IPR025780">
    <property type="entry name" value="Hist-Lys_N-MeTrfase_ATX"/>
</dbReference>
<evidence type="ECO:0000256" key="9">
    <source>
        <dbReference type="ARBA" id="ARBA00022853"/>
    </source>
</evidence>
<keyword evidence="4" id="KW-0949">S-adenosyl-L-methionine</keyword>
<protein>
    <recommendedName>
        <fullName evidence="21">Histone-lysine N-methyltransferase</fullName>
    </recommendedName>
</protein>
<dbReference type="Pfam" id="PF13831">
    <property type="entry name" value="PHD_2"/>
    <property type="match status" value="1"/>
</dbReference>
<keyword evidence="2" id="KW-0489">Methyltransferase</keyword>
<dbReference type="Gene3D" id="2.30.30.140">
    <property type="match status" value="1"/>
</dbReference>
<dbReference type="InterPro" id="IPR041955">
    <property type="entry name" value="ATX3/4/5_ePHD"/>
</dbReference>
<evidence type="ECO:0000256" key="5">
    <source>
        <dbReference type="ARBA" id="ARBA00022723"/>
    </source>
</evidence>
<dbReference type="FunFam" id="3.30.40.10:FF:000454">
    <property type="entry name" value="Histone-lysine N-methyltransferase"/>
    <property type="match status" value="1"/>
</dbReference>
<dbReference type="SMART" id="SM00508">
    <property type="entry name" value="PostSET"/>
    <property type="match status" value="1"/>
</dbReference>
<dbReference type="FunFam" id="3.30.40.10:FF:000519">
    <property type="entry name" value="Histone-lysine N-methyltransferase ATX4"/>
    <property type="match status" value="1"/>
</dbReference>
<dbReference type="STRING" id="81985.R0GVL9"/>
<name>R0GVL9_9BRAS</name>
<accession>R0GVL9</accession>
<dbReference type="InterPro" id="IPR013083">
    <property type="entry name" value="Znf_RING/FYVE/PHD"/>
</dbReference>
<dbReference type="GO" id="GO:0048188">
    <property type="term" value="C:Set1C/COMPASS complex"/>
    <property type="evidence" value="ECO:0007669"/>
    <property type="project" value="UniProtKB-ARBA"/>
</dbReference>
<dbReference type="FunFam" id="2.170.270.10:FF:000058">
    <property type="entry name" value="Histone-lysine N-methyltransferase"/>
    <property type="match status" value="1"/>
</dbReference>
<dbReference type="InterPro" id="IPR001214">
    <property type="entry name" value="SET_dom"/>
</dbReference>
<evidence type="ECO:0000256" key="7">
    <source>
        <dbReference type="ARBA" id="ARBA00022771"/>
    </source>
</evidence>
<keyword evidence="3" id="KW-0808">Transferase</keyword>
<reference evidence="20" key="1">
    <citation type="journal article" date="2013" name="Nat. Genet.">
        <title>The Capsella rubella genome and the genomic consequences of rapid mating system evolution.</title>
        <authorList>
            <person name="Slotte T."/>
            <person name="Hazzouri K.M."/>
            <person name="Agren J.A."/>
            <person name="Koenig D."/>
            <person name="Maumus F."/>
            <person name="Guo Y.L."/>
            <person name="Steige K."/>
            <person name="Platts A.E."/>
            <person name="Escobar J.S."/>
            <person name="Newman L.K."/>
            <person name="Wang W."/>
            <person name="Mandakova T."/>
            <person name="Vello E."/>
            <person name="Smith L.M."/>
            <person name="Henz S.R."/>
            <person name="Steffen J."/>
            <person name="Takuno S."/>
            <person name="Brandvain Y."/>
            <person name="Coop G."/>
            <person name="Andolfatto P."/>
            <person name="Hu T.T."/>
            <person name="Blanchette M."/>
            <person name="Clark R.M."/>
            <person name="Quesneville H."/>
            <person name="Nordborg M."/>
            <person name="Gaut B.S."/>
            <person name="Lysak M.A."/>
            <person name="Jenkins J."/>
            <person name="Grimwood J."/>
            <person name="Chapman J."/>
            <person name="Prochnik S."/>
            <person name="Shu S."/>
            <person name="Rokhsar D."/>
            <person name="Schmutz J."/>
            <person name="Weigel D."/>
            <person name="Wright S.I."/>
        </authorList>
    </citation>
    <scope>NUCLEOTIDE SEQUENCE [LARGE SCALE GENOMIC DNA]</scope>
    <source>
        <strain evidence="20">cv. Monte Gargano</strain>
    </source>
</reference>
<dbReference type="InterPro" id="IPR042011">
    <property type="entry name" value="ATX3/4/5_PHD"/>
</dbReference>
<dbReference type="InterPro" id="IPR019786">
    <property type="entry name" value="Zinc_finger_PHD-type_CS"/>
</dbReference>
<dbReference type="GO" id="GO:0008270">
    <property type="term" value="F:zinc ion binding"/>
    <property type="evidence" value="ECO:0007669"/>
    <property type="project" value="UniProtKB-KW"/>
</dbReference>